<reference evidence="2 3" key="1">
    <citation type="submission" date="2017-10" db="EMBL/GenBank/DDBJ databases">
        <title>Comparative genomics in systemic dimorphic fungi from Ajellomycetaceae.</title>
        <authorList>
            <person name="Munoz J.F."/>
            <person name="Mcewen J.G."/>
            <person name="Clay O.K."/>
            <person name="Cuomo C.A."/>
        </authorList>
    </citation>
    <scope>NUCLEOTIDE SEQUENCE [LARGE SCALE GENOMIC DNA]</scope>
    <source>
        <strain evidence="2 3">UAMH7299</strain>
    </source>
</reference>
<dbReference type="EMBL" id="PDNA01000115">
    <property type="protein sequence ID" value="PGH12592.1"/>
    <property type="molecule type" value="Genomic_DNA"/>
</dbReference>
<keyword evidence="1" id="KW-0175">Coiled coil</keyword>
<dbReference type="Proteomes" id="UP000224634">
    <property type="component" value="Unassembled WGS sequence"/>
</dbReference>
<keyword evidence="3" id="KW-1185">Reference proteome</keyword>
<protein>
    <submittedName>
        <fullName evidence="2">Uncharacterized protein</fullName>
    </submittedName>
</protein>
<evidence type="ECO:0000313" key="3">
    <source>
        <dbReference type="Proteomes" id="UP000224634"/>
    </source>
</evidence>
<evidence type="ECO:0000313" key="2">
    <source>
        <dbReference type="EMBL" id="PGH12592.1"/>
    </source>
</evidence>
<evidence type="ECO:0000256" key="1">
    <source>
        <dbReference type="SAM" id="Coils"/>
    </source>
</evidence>
<dbReference type="AlphaFoldDB" id="A0A2B7XVD6"/>
<dbReference type="OrthoDB" id="432483at2759"/>
<comment type="caution">
    <text evidence="2">The sequence shown here is derived from an EMBL/GenBank/DDBJ whole genome shotgun (WGS) entry which is preliminary data.</text>
</comment>
<accession>A0A2B7XVD6</accession>
<dbReference type="STRING" id="1447883.A0A2B7XVD6"/>
<feature type="coiled-coil region" evidence="1">
    <location>
        <begin position="144"/>
        <end position="205"/>
    </location>
</feature>
<gene>
    <name evidence="2" type="ORF">AJ80_06650</name>
</gene>
<name>A0A2B7XVD6_POLH7</name>
<proteinExistence type="predicted"/>
<organism evidence="2 3">
    <name type="scientific">Polytolypa hystricis (strain UAMH7299)</name>
    <dbReference type="NCBI Taxonomy" id="1447883"/>
    <lineage>
        <taxon>Eukaryota</taxon>
        <taxon>Fungi</taxon>
        <taxon>Dikarya</taxon>
        <taxon>Ascomycota</taxon>
        <taxon>Pezizomycotina</taxon>
        <taxon>Eurotiomycetes</taxon>
        <taxon>Eurotiomycetidae</taxon>
        <taxon>Onygenales</taxon>
        <taxon>Onygenales incertae sedis</taxon>
        <taxon>Polytolypa</taxon>
    </lineage>
</organism>
<sequence>MADPLSFTASIAAVTVPALHGMRLLLNDLRRIRDAPETVEDLKDDIRSADTALTLLQAVQNSDWESLSTRHSEGGRLSRRDRATVGFFKHDQIESISKQLQNCKITVNSMVSIATLYSSIRHTHVTEEIKKTISTRQIEIRTAIDATDERLAEAETRLEELHIDDDTIQEDAEGTGSRADVLGQIEEERTALSASRKLLDELLAKVQEDVVVKAAKENQTRSIHVSFSGQNSGLQIGTSNAPINGIRFGA</sequence>